<dbReference type="Proteomes" id="UP000078560">
    <property type="component" value="Unassembled WGS sequence"/>
</dbReference>
<protein>
    <submittedName>
        <fullName evidence="1">Uncharacterized protein</fullName>
    </submittedName>
</protein>
<reference evidence="1" key="1">
    <citation type="submission" date="2016-05" db="EMBL/GenBank/DDBJ databases">
        <authorList>
            <person name="Lavstsen T."/>
            <person name="Jespersen J.S."/>
        </authorList>
    </citation>
    <scope>NUCLEOTIDE SEQUENCE [LARGE SCALE GENOMIC DNA]</scope>
</reference>
<accession>A0A1A8W3N8</accession>
<organism evidence="1 4">
    <name type="scientific">Plasmodium ovale curtisi</name>
    <dbReference type="NCBI Taxonomy" id="864141"/>
    <lineage>
        <taxon>Eukaryota</taxon>
        <taxon>Sar</taxon>
        <taxon>Alveolata</taxon>
        <taxon>Apicomplexa</taxon>
        <taxon>Aconoidasida</taxon>
        <taxon>Haemosporida</taxon>
        <taxon>Plasmodiidae</taxon>
        <taxon>Plasmodium</taxon>
        <taxon>Plasmodium (Plasmodium)</taxon>
    </lineage>
</organism>
<evidence type="ECO:0000313" key="2">
    <source>
        <dbReference type="EMBL" id="SBS96675.1"/>
    </source>
</evidence>
<dbReference type="EMBL" id="FLQU01000482">
    <property type="protein sequence ID" value="SBS86278.1"/>
    <property type="molecule type" value="Genomic_DNA"/>
</dbReference>
<proteinExistence type="predicted"/>
<dbReference type="EMBL" id="FLQV01000616">
    <property type="protein sequence ID" value="SBS96675.1"/>
    <property type="molecule type" value="Genomic_DNA"/>
</dbReference>
<sequence length="86" mass="9693">MQRQYQPVGVVSASLLIPEKQQKEFFKDYKTISFGCVNKCINHPLSQKGCEGNTKEGVLQQNVVSTWYGKMANYVKTTSVKTQSES</sequence>
<evidence type="ECO:0000313" key="4">
    <source>
        <dbReference type="Proteomes" id="UP000078560"/>
    </source>
</evidence>
<name>A0A1A8W3N8_PLAOA</name>
<evidence type="ECO:0000313" key="3">
    <source>
        <dbReference type="Proteomes" id="UP000078546"/>
    </source>
</evidence>
<dbReference type="AlphaFoldDB" id="A0A1A8W3N8"/>
<dbReference type="Proteomes" id="UP000078546">
    <property type="component" value="Unassembled WGS sequence"/>
</dbReference>
<evidence type="ECO:0000313" key="1">
    <source>
        <dbReference type="EMBL" id="SBS86278.1"/>
    </source>
</evidence>
<gene>
    <name evidence="2" type="ORF">POVCU1_033390</name>
    <name evidence="1" type="ORF">POVCU2_0036270</name>
</gene>
<reference evidence="3 4" key="2">
    <citation type="submission" date="2016-05" db="EMBL/GenBank/DDBJ databases">
        <authorList>
            <person name="Naeem Raeece"/>
        </authorList>
    </citation>
    <scope>NUCLEOTIDE SEQUENCE [LARGE SCALE GENOMIC DNA]</scope>
</reference>